<evidence type="ECO:0000313" key="2">
    <source>
        <dbReference type="EMBL" id="AKA70494.1"/>
    </source>
</evidence>
<dbReference type="AlphaFoldDB" id="A0A0E3M7L4"/>
<feature type="domain" description="N-acetyltransferase" evidence="1">
    <location>
        <begin position="19"/>
        <end position="161"/>
    </location>
</feature>
<dbReference type="SUPFAM" id="SSF55729">
    <property type="entry name" value="Acyl-CoA N-acyltransferases (Nat)"/>
    <property type="match status" value="1"/>
</dbReference>
<sequence length="179" mass="20681">MNFELIPLCEEHKQQFKRDMQVSFQQGAVDGFGEMEEETLPESHIDRSLSAKGSIAYEAVVDGMPVGGAIVVIDKETQHNHLDFLFVKVGIQSKGVGQSIWNAIEKLHPEAKVWETCTPYFEKRNIHFYVNRCGFHIVEFYNKNHPDPNDPDGYEMEEGTNKEYFEGMFRFEKVMKLLT</sequence>
<dbReference type="GO" id="GO:0016747">
    <property type="term" value="F:acyltransferase activity, transferring groups other than amino-acyl groups"/>
    <property type="evidence" value="ECO:0007669"/>
    <property type="project" value="InterPro"/>
</dbReference>
<dbReference type="RefSeq" id="WP_029160559.1">
    <property type="nucleotide sequence ID" value="NZ_CP009933.1"/>
</dbReference>
<dbReference type="Pfam" id="PF00583">
    <property type="entry name" value="Acetyltransf_1"/>
    <property type="match status" value="1"/>
</dbReference>
<protein>
    <recommendedName>
        <fullName evidence="1">N-acetyltransferase domain-containing protein</fullName>
    </recommendedName>
</protein>
<name>A0A0E3M7L4_CLOSL</name>
<dbReference type="Proteomes" id="UP000033115">
    <property type="component" value="Chromosome"/>
</dbReference>
<reference evidence="2 3" key="1">
    <citation type="journal article" date="2015" name="J. Biotechnol.">
        <title>Complete genome sequence of a malodorant-producing acetogen, Clostridium scatologenes ATCC 25775(T).</title>
        <authorList>
            <person name="Zhu Z."/>
            <person name="Guo T."/>
            <person name="Zheng H."/>
            <person name="Song T."/>
            <person name="Ouyang P."/>
            <person name="Xie J."/>
        </authorList>
    </citation>
    <scope>NUCLEOTIDE SEQUENCE [LARGE SCALE GENOMIC DNA]</scope>
    <source>
        <strain evidence="2 3">ATCC 25775</strain>
    </source>
</reference>
<accession>A0A0E3M7L4</accession>
<dbReference type="EMBL" id="CP009933">
    <property type="protein sequence ID" value="AKA70494.1"/>
    <property type="molecule type" value="Genomic_DNA"/>
</dbReference>
<organism evidence="2 3">
    <name type="scientific">Clostridium scatologenes</name>
    <dbReference type="NCBI Taxonomy" id="1548"/>
    <lineage>
        <taxon>Bacteria</taxon>
        <taxon>Bacillati</taxon>
        <taxon>Bacillota</taxon>
        <taxon>Clostridia</taxon>
        <taxon>Eubacteriales</taxon>
        <taxon>Clostridiaceae</taxon>
        <taxon>Clostridium</taxon>
    </lineage>
</organism>
<dbReference type="InterPro" id="IPR000182">
    <property type="entry name" value="GNAT_dom"/>
</dbReference>
<evidence type="ECO:0000259" key="1">
    <source>
        <dbReference type="PROSITE" id="PS51186"/>
    </source>
</evidence>
<dbReference type="InterPro" id="IPR016181">
    <property type="entry name" value="Acyl_CoA_acyltransferase"/>
</dbReference>
<dbReference type="KEGG" id="csq:CSCA_3369"/>
<dbReference type="CDD" id="cd04301">
    <property type="entry name" value="NAT_SF"/>
    <property type="match status" value="1"/>
</dbReference>
<keyword evidence="3" id="KW-1185">Reference proteome</keyword>
<dbReference type="Gene3D" id="3.40.630.30">
    <property type="match status" value="1"/>
</dbReference>
<dbReference type="PROSITE" id="PS51186">
    <property type="entry name" value="GNAT"/>
    <property type="match status" value="1"/>
</dbReference>
<dbReference type="HOGENOM" id="CLU_096795_1_0_9"/>
<evidence type="ECO:0000313" key="3">
    <source>
        <dbReference type="Proteomes" id="UP000033115"/>
    </source>
</evidence>
<dbReference type="STRING" id="1548.CSCA_3369"/>
<proteinExistence type="predicted"/>
<gene>
    <name evidence="2" type="ORF">CSCA_3369</name>
</gene>